<keyword evidence="2" id="KW-0732">Signal</keyword>
<name>A0A0R2CDH7_9LACO</name>
<feature type="compositionally biased region" description="Polar residues" evidence="1">
    <location>
        <begin position="28"/>
        <end position="45"/>
    </location>
</feature>
<dbReference type="PROSITE" id="PS51257">
    <property type="entry name" value="PROKAR_LIPOPROTEIN"/>
    <property type="match status" value="1"/>
</dbReference>
<organism evidence="3 4">
    <name type="scientific">Liquorilactobacillus vini DSM 20605</name>
    <dbReference type="NCBI Taxonomy" id="1133569"/>
    <lineage>
        <taxon>Bacteria</taxon>
        <taxon>Bacillati</taxon>
        <taxon>Bacillota</taxon>
        <taxon>Bacilli</taxon>
        <taxon>Lactobacillales</taxon>
        <taxon>Lactobacillaceae</taxon>
        <taxon>Liquorilactobacillus</taxon>
    </lineage>
</organism>
<evidence type="ECO:0000256" key="1">
    <source>
        <dbReference type="SAM" id="MobiDB-lite"/>
    </source>
</evidence>
<comment type="caution">
    <text evidence="3">The sequence shown here is derived from an EMBL/GenBank/DDBJ whole genome shotgun (WGS) entry which is preliminary data.</text>
</comment>
<evidence type="ECO:0000256" key="2">
    <source>
        <dbReference type="SAM" id="SignalP"/>
    </source>
</evidence>
<proteinExistence type="predicted"/>
<reference evidence="3 4" key="1">
    <citation type="journal article" date="2015" name="Genome Announc.">
        <title>Expanding the biotechnology potential of lactobacilli through comparative genomics of 213 strains and associated genera.</title>
        <authorList>
            <person name="Sun Z."/>
            <person name="Harris H.M."/>
            <person name="McCann A."/>
            <person name="Guo C."/>
            <person name="Argimon S."/>
            <person name="Zhang W."/>
            <person name="Yang X."/>
            <person name="Jeffery I.B."/>
            <person name="Cooney J.C."/>
            <person name="Kagawa T.F."/>
            <person name="Liu W."/>
            <person name="Song Y."/>
            <person name="Salvetti E."/>
            <person name="Wrobel A."/>
            <person name="Rasinkangas P."/>
            <person name="Parkhill J."/>
            <person name="Rea M.C."/>
            <person name="O'Sullivan O."/>
            <person name="Ritari J."/>
            <person name="Douillard F.P."/>
            <person name="Paul Ross R."/>
            <person name="Yang R."/>
            <person name="Briner A.E."/>
            <person name="Felis G.E."/>
            <person name="de Vos W.M."/>
            <person name="Barrangou R."/>
            <person name="Klaenhammer T.R."/>
            <person name="Caufield P.W."/>
            <person name="Cui Y."/>
            <person name="Zhang H."/>
            <person name="O'Toole P.W."/>
        </authorList>
    </citation>
    <scope>NUCLEOTIDE SEQUENCE [LARGE SCALE GENOMIC DNA]</scope>
    <source>
        <strain evidence="3 4">DSM 20605</strain>
    </source>
</reference>
<feature type="signal peptide" evidence="2">
    <location>
        <begin position="1"/>
        <end position="23"/>
    </location>
</feature>
<dbReference type="Proteomes" id="UP000051576">
    <property type="component" value="Unassembled WGS sequence"/>
</dbReference>
<dbReference type="AlphaFoldDB" id="A0A0R2CDH7"/>
<evidence type="ECO:0000313" key="4">
    <source>
        <dbReference type="Proteomes" id="UP000051576"/>
    </source>
</evidence>
<keyword evidence="4" id="KW-1185">Reference proteome</keyword>
<feature type="compositionally biased region" description="Low complexity" evidence="1">
    <location>
        <begin position="46"/>
        <end position="73"/>
    </location>
</feature>
<sequence>MKKQLFFVVALLLLSGCGGQSKQAVSATSKVNSSQTSAAKKSSVTNSVEKSSAVTSSASATTTSSSVSSQSSNQNQTYPRIILMNQQLVKALGQVVLPQVDGLDAGSQRLNVRYRGNAANFTIDYSVGSTAKDFNDSSLNQENPYAVYSKQTFENSTQAAQQINYRSADEFSGLPQTNLGYGITGTIDAGAGQRYLSWYEGNWYLTVHAAAVNQEDPTPLAKQTVAFLASNSLPAPQKYGRISFQTAITNRQRDQEIIWQKNNVVYRLQTHTPQTALKMAVSIK</sequence>
<accession>A0A0R2CDH7</accession>
<dbReference type="eggNOG" id="ENOG5032QT1">
    <property type="taxonomic scope" value="Bacteria"/>
</dbReference>
<dbReference type="PATRIC" id="fig|1133569.4.peg.2055"/>
<dbReference type="RefSeq" id="WP_010580418.1">
    <property type="nucleotide sequence ID" value="NZ_AHYZ01000079.1"/>
</dbReference>
<feature type="chain" id="PRO_5038872630" evidence="2">
    <location>
        <begin position="24"/>
        <end position="284"/>
    </location>
</feature>
<feature type="region of interest" description="Disordered" evidence="1">
    <location>
        <begin position="28"/>
        <end position="73"/>
    </location>
</feature>
<evidence type="ECO:0000313" key="3">
    <source>
        <dbReference type="EMBL" id="KRM89328.1"/>
    </source>
</evidence>
<gene>
    <name evidence="3" type="ORF">FD21_GL001900</name>
</gene>
<dbReference type="STRING" id="1133569.FD21_GL001900"/>
<protein>
    <submittedName>
        <fullName evidence="3">Lipoprotein</fullName>
    </submittedName>
</protein>
<dbReference type="EMBL" id="AYYX01000007">
    <property type="protein sequence ID" value="KRM89328.1"/>
    <property type="molecule type" value="Genomic_DNA"/>
</dbReference>
<keyword evidence="3" id="KW-0449">Lipoprotein</keyword>